<evidence type="ECO:0000313" key="2">
    <source>
        <dbReference type="EMBL" id="TNV71139.1"/>
    </source>
</evidence>
<gene>
    <name evidence="2" type="ORF">FGO68_gene9757</name>
</gene>
<dbReference type="AlphaFoldDB" id="A0A8J8NA72"/>
<reference evidence="2" key="1">
    <citation type="submission" date="2019-06" db="EMBL/GenBank/DDBJ databases">
        <authorList>
            <person name="Zheng W."/>
        </authorList>
    </citation>
    <scope>NUCLEOTIDE SEQUENCE</scope>
    <source>
        <strain evidence="2">QDHG01</strain>
    </source>
</reference>
<accession>A0A8J8NA72</accession>
<name>A0A8J8NA72_HALGN</name>
<keyword evidence="3" id="KW-1185">Reference proteome</keyword>
<evidence type="ECO:0000256" key="1">
    <source>
        <dbReference type="SAM" id="MobiDB-lite"/>
    </source>
</evidence>
<evidence type="ECO:0000313" key="3">
    <source>
        <dbReference type="Proteomes" id="UP000785679"/>
    </source>
</evidence>
<organism evidence="2 3">
    <name type="scientific">Halteria grandinella</name>
    <dbReference type="NCBI Taxonomy" id="5974"/>
    <lineage>
        <taxon>Eukaryota</taxon>
        <taxon>Sar</taxon>
        <taxon>Alveolata</taxon>
        <taxon>Ciliophora</taxon>
        <taxon>Intramacronucleata</taxon>
        <taxon>Spirotrichea</taxon>
        <taxon>Stichotrichia</taxon>
        <taxon>Sporadotrichida</taxon>
        <taxon>Halteriidae</taxon>
        <taxon>Halteria</taxon>
    </lineage>
</organism>
<protein>
    <submittedName>
        <fullName evidence="2">Uncharacterized protein</fullName>
    </submittedName>
</protein>
<feature type="region of interest" description="Disordered" evidence="1">
    <location>
        <begin position="261"/>
        <end position="318"/>
    </location>
</feature>
<comment type="caution">
    <text evidence="2">The sequence shown here is derived from an EMBL/GenBank/DDBJ whole genome shotgun (WGS) entry which is preliminary data.</text>
</comment>
<dbReference type="Proteomes" id="UP000785679">
    <property type="component" value="Unassembled WGS sequence"/>
</dbReference>
<dbReference type="EMBL" id="RRYP01030511">
    <property type="protein sequence ID" value="TNV71139.1"/>
    <property type="molecule type" value="Genomic_DNA"/>
</dbReference>
<sequence>MSILVISLEEFYHPCAFCQVSGIRNQGFLSNDVMAPCFVHGPLRYDEWLQFALVPILRSCKPLQWVDVEGIETGALVYGCFSTNDRSLCCMNETEVQNPWTDVRNEVSPHISNMHRRSGCSLRRGWRNFCLQAIRRILDYSGNPSLCQHIRWVSPQWHPDYGDTVVEIEQLRSLALAIRDAIPGVQFILDISEPGYIEVSAILTDDIRVLILIVPPVREIDNSRYAIYVYKASGNETELYFNTVEDSVSFISGFVNHQENMEQGAERSAGKPRNASIYPSEPQPKKSKIEPISPLSHGCIGGGLDPLGGRQIPRTEAF</sequence>
<proteinExistence type="predicted"/>